<gene>
    <name evidence="1" type="ORF">GA0070563_10457</name>
</gene>
<sequence>MTLLQRVARIVNLAVLPIVSSPRLNRMSAGRMTVVRYTGRRSGRAVALPVAYRAEHERLIIDVALPDKKAWWRNFTGSGAPLTVMLDGVERSGHAVAVRDGGQVRIEVDLSPSETPGHRG</sequence>
<keyword evidence="2" id="KW-1185">Reference proteome</keyword>
<dbReference type="Proteomes" id="UP000183585">
    <property type="component" value="Unassembled WGS sequence"/>
</dbReference>
<evidence type="ECO:0000313" key="1">
    <source>
        <dbReference type="EMBL" id="SCF00241.1"/>
    </source>
</evidence>
<dbReference type="EMBL" id="FMCT01000004">
    <property type="protein sequence ID" value="SCF00241.1"/>
    <property type="molecule type" value="Genomic_DNA"/>
</dbReference>
<reference evidence="2" key="1">
    <citation type="submission" date="2016-06" db="EMBL/GenBank/DDBJ databases">
        <authorList>
            <person name="Varghese N."/>
            <person name="Submissions Spin"/>
        </authorList>
    </citation>
    <scope>NUCLEOTIDE SEQUENCE [LARGE SCALE GENOMIC DNA]</scope>
    <source>
        <strain evidence="2">DSM 43168</strain>
    </source>
</reference>
<protein>
    <recommendedName>
        <fullName evidence="3">DUF385 domain-containing protein</fullName>
    </recommendedName>
</protein>
<dbReference type="InterPro" id="IPR012349">
    <property type="entry name" value="Split_barrel_FMN-bd"/>
</dbReference>
<proteinExistence type="predicted"/>
<evidence type="ECO:0000313" key="2">
    <source>
        <dbReference type="Proteomes" id="UP000183585"/>
    </source>
</evidence>
<organism evidence="1 2">
    <name type="scientific">Micromonospora carbonacea</name>
    <dbReference type="NCBI Taxonomy" id="47853"/>
    <lineage>
        <taxon>Bacteria</taxon>
        <taxon>Bacillati</taxon>
        <taxon>Actinomycetota</taxon>
        <taxon>Actinomycetes</taxon>
        <taxon>Micromonosporales</taxon>
        <taxon>Micromonosporaceae</taxon>
        <taxon>Micromonospora</taxon>
    </lineage>
</organism>
<name>A0A1C4WWJ3_9ACTN</name>
<evidence type="ECO:0008006" key="3">
    <source>
        <dbReference type="Google" id="ProtNLM"/>
    </source>
</evidence>
<dbReference type="Gene3D" id="2.30.110.10">
    <property type="entry name" value="Electron Transport, Fmn-binding Protein, Chain A"/>
    <property type="match status" value="1"/>
</dbReference>
<dbReference type="AlphaFoldDB" id="A0A1C4WWJ3"/>
<dbReference type="RefSeq" id="WP_074474123.1">
    <property type="nucleotide sequence ID" value="NZ_FMCT01000004.1"/>
</dbReference>
<accession>A0A1C4WWJ3</accession>